<organism evidence="2 3">
    <name type="scientific">Legionella micdadei</name>
    <name type="common">Tatlockia micdadei</name>
    <dbReference type="NCBI Taxonomy" id="451"/>
    <lineage>
        <taxon>Bacteria</taxon>
        <taxon>Pseudomonadati</taxon>
        <taxon>Pseudomonadota</taxon>
        <taxon>Gammaproteobacteria</taxon>
        <taxon>Legionellales</taxon>
        <taxon>Legionellaceae</taxon>
        <taxon>Legionella</taxon>
    </lineage>
</organism>
<reference evidence="2 3" key="1">
    <citation type="submission" date="2016-10" db="EMBL/GenBank/DDBJ databases">
        <authorList>
            <person name="Varghese N."/>
            <person name="Submissions S."/>
        </authorList>
    </citation>
    <scope>NUCLEOTIDE SEQUENCE [LARGE SCALE GENOMIC DNA]</scope>
    <source>
        <strain evidence="2 3">ATCC 33218</strain>
    </source>
</reference>
<comment type="similarity">
    <text evidence="1">Belongs to the UPF0047 family.</text>
</comment>
<dbReference type="InterPro" id="IPR035917">
    <property type="entry name" value="YjbQ-like_sf"/>
</dbReference>
<name>A0A1G5GXT2_LEGMI</name>
<dbReference type="PIRSF" id="PIRSF004681">
    <property type="entry name" value="UCP004681"/>
    <property type="match status" value="1"/>
</dbReference>
<dbReference type="SUPFAM" id="SSF111038">
    <property type="entry name" value="YjbQ-like"/>
    <property type="match status" value="1"/>
</dbReference>
<dbReference type="RefSeq" id="WP_349290935.1">
    <property type="nucleotide sequence ID" value="NZ_JABTVM010000009.1"/>
</dbReference>
<evidence type="ECO:0000313" key="2">
    <source>
        <dbReference type="EMBL" id="SCY55950.1"/>
    </source>
</evidence>
<comment type="caution">
    <text evidence="2">The sequence shown here is derived from an EMBL/GenBank/DDBJ whole genome shotgun (WGS) entry which is preliminary data.</text>
</comment>
<keyword evidence="3" id="KW-1185">Reference proteome</keyword>
<dbReference type="InterPro" id="IPR001602">
    <property type="entry name" value="UPF0047_YjbQ-like"/>
</dbReference>
<dbReference type="PANTHER" id="PTHR30615">
    <property type="entry name" value="UNCHARACTERIZED PROTEIN YJBQ-RELATED"/>
    <property type="match status" value="1"/>
</dbReference>
<dbReference type="NCBIfam" id="TIGR00149">
    <property type="entry name" value="TIGR00149_YjbQ"/>
    <property type="match status" value="1"/>
</dbReference>
<sequence>MAASQTLLRAGMVIVMDKLPMYWQTTCVLPRKSRGFHLITHTVQQSLATMPAIQTGLAHLFLQHTSASLAISENTCADVPKDLETYFSSAIPDDEELYQHTLEGEDDMPAHIKNTLLGVSLTIPITKGQLALGQWQGIYLCEHRNHATERRIIITVHGN</sequence>
<evidence type="ECO:0000256" key="1">
    <source>
        <dbReference type="ARBA" id="ARBA00005534"/>
    </source>
</evidence>
<dbReference type="PANTHER" id="PTHR30615:SF8">
    <property type="entry name" value="UPF0047 PROTEIN C4A8.02C"/>
    <property type="match status" value="1"/>
</dbReference>
<protein>
    <submittedName>
        <fullName evidence="2">Secondary thiamine-phosphate synthase enzyme</fullName>
    </submittedName>
</protein>
<gene>
    <name evidence="2" type="ORF">SAMN02982997_02040</name>
</gene>
<accession>A0A1G5GXT2</accession>
<evidence type="ECO:0000313" key="3">
    <source>
        <dbReference type="Proteomes" id="UP000182998"/>
    </source>
</evidence>
<proteinExistence type="inferred from homology"/>
<dbReference type="Pfam" id="PF01894">
    <property type="entry name" value="YjbQ"/>
    <property type="match status" value="1"/>
</dbReference>
<dbReference type="Gene3D" id="2.60.120.460">
    <property type="entry name" value="YjbQ-like"/>
    <property type="match status" value="1"/>
</dbReference>
<dbReference type="Proteomes" id="UP000182998">
    <property type="component" value="Unassembled WGS sequence"/>
</dbReference>
<dbReference type="EMBL" id="FMVN01000010">
    <property type="protein sequence ID" value="SCY55950.1"/>
    <property type="molecule type" value="Genomic_DNA"/>
</dbReference>